<keyword evidence="2" id="KW-0966">Cell projection</keyword>
<keyword evidence="2" id="KW-0969">Cilium</keyword>
<dbReference type="EMBL" id="CGIH01000026">
    <property type="protein sequence ID" value="CFX56912.1"/>
    <property type="molecule type" value="Genomic_DNA"/>
</dbReference>
<organism evidence="2 3">
    <name type="scientific">Syntrophomonas zehnderi OL-4</name>
    <dbReference type="NCBI Taxonomy" id="690567"/>
    <lineage>
        <taxon>Bacteria</taxon>
        <taxon>Bacillati</taxon>
        <taxon>Bacillota</taxon>
        <taxon>Clostridia</taxon>
        <taxon>Eubacteriales</taxon>
        <taxon>Syntrophomonadaceae</taxon>
        <taxon>Syntrophomonas</taxon>
    </lineage>
</organism>
<gene>
    <name evidence="2" type="ORF">1460</name>
</gene>
<protein>
    <submittedName>
        <fullName evidence="2">Flagellar protein FlgJ, N-terminal</fullName>
    </submittedName>
</protein>
<keyword evidence="2" id="KW-0282">Flagellum</keyword>
<sequence length="119" mass="13273">MEIKNSLINIGMGTPYTKPLDKTQSKEFSRTLQAALETSDEKKLYASCQELESIFLSKVLESMRATIPDGGLLKKSFAEETFESMLYDEYAKECSQTGSLGLADIIYKQLSVNLKTTAK</sequence>
<dbReference type="InterPro" id="IPR019301">
    <property type="entry name" value="Flagellar_prot_FlgJ_N"/>
</dbReference>
<dbReference type="Proteomes" id="UP000045545">
    <property type="component" value="Unassembled WGS sequence"/>
</dbReference>
<dbReference type="STRING" id="690567.1460"/>
<reference evidence="2 3" key="1">
    <citation type="submission" date="2015-03" db="EMBL/GenBank/DDBJ databases">
        <authorList>
            <person name="Murphy D."/>
        </authorList>
    </citation>
    <scope>NUCLEOTIDE SEQUENCE [LARGE SCALE GENOMIC DNA]</scope>
    <source>
        <strain evidence="2 3">OL-4</strain>
    </source>
</reference>
<evidence type="ECO:0000313" key="3">
    <source>
        <dbReference type="Proteomes" id="UP000045545"/>
    </source>
</evidence>
<evidence type="ECO:0000259" key="1">
    <source>
        <dbReference type="Pfam" id="PF10135"/>
    </source>
</evidence>
<dbReference type="OrthoDB" id="9796740at2"/>
<dbReference type="RefSeq" id="WP_046497101.1">
    <property type="nucleotide sequence ID" value="NZ_CGIH01000026.1"/>
</dbReference>
<keyword evidence="3" id="KW-1185">Reference proteome</keyword>
<accession>A0A0E4GDR1</accession>
<feature type="domain" description="Flagellar protein FlgJ N-terminal" evidence="1">
    <location>
        <begin position="62"/>
        <end position="109"/>
    </location>
</feature>
<evidence type="ECO:0000313" key="2">
    <source>
        <dbReference type="EMBL" id="CFX56912.1"/>
    </source>
</evidence>
<dbReference type="AlphaFoldDB" id="A0A0E4GDR1"/>
<dbReference type="Pfam" id="PF10135">
    <property type="entry name" value="Rod-binding"/>
    <property type="match status" value="1"/>
</dbReference>
<name>A0A0E4GDR1_9FIRM</name>
<proteinExistence type="predicted"/>